<gene>
    <name evidence="6" type="ORF">V6L76_10665</name>
</gene>
<name>A0ABU7ZNA8_9HYPH</name>
<feature type="domain" description="Cytochrome c" evidence="5">
    <location>
        <begin position="321"/>
        <end position="488"/>
    </location>
</feature>
<dbReference type="InterPro" id="IPR010538">
    <property type="entry name" value="DHOR"/>
</dbReference>
<accession>A0ABU7ZNA8</accession>
<dbReference type="InterPro" id="IPR009056">
    <property type="entry name" value="Cyt_c-like_dom"/>
</dbReference>
<evidence type="ECO:0000256" key="4">
    <source>
        <dbReference type="PROSITE-ProRule" id="PRU00433"/>
    </source>
</evidence>
<evidence type="ECO:0000256" key="2">
    <source>
        <dbReference type="ARBA" id="ARBA00022723"/>
    </source>
</evidence>
<evidence type="ECO:0000256" key="3">
    <source>
        <dbReference type="ARBA" id="ARBA00023004"/>
    </source>
</evidence>
<dbReference type="RefSeq" id="WP_334251777.1">
    <property type="nucleotide sequence ID" value="NZ_JBAKBE010000005.1"/>
</dbReference>
<keyword evidence="1 4" id="KW-0349">Heme</keyword>
<dbReference type="InterPro" id="IPR051395">
    <property type="entry name" value="Cytochrome_c_Peroxidase/MauG"/>
</dbReference>
<reference evidence="6 7" key="1">
    <citation type="submission" date="2024-02" db="EMBL/GenBank/DDBJ databases">
        <title>A new putative Pannonibacter species isolated from two cases of bloodstream infections in paediatric patients.</title>
        <authorList>
            <person name="Castellana S."/>
            <person name="De Laurentiis V."/>
            <person name="Grassi M."/>
            <person name="De Leonardis F."/>
            <person name="Mosca A."/>
            <person name="De Carlo C."/>
            <person name="Sparapano E."/>
            <person name="Ronga L."/>
            <person name="Santacroce L."/>
            <person name="Chironna M."/>
            <person name="De Robertis A."/>
            <person name="Bianco A."/>
            <person name="Del Sambro L."/>
            <person name="Capozzi L."/>
            <person name="Parisi A."/>
        </authorList>
    </citation>
    <scope>NUCLEOTIDE SEQUENCE [LARGE SCALE GENOMIC DNA]</scope>
    <source>
        <strain evidence="6 7">Pt2</strain>
    </source>
</reference>
<keyword evidence="7" id="KW-1185">Reference proteome</keyword>
<dbReference type="SUPFAM" id="SSF46626">
    <property type="entry name" value="Cytochrome c"/>
    <property type="match status" value="1"/>
</dbReference>
<comment type="caution">
    <text evidence="6">The sequence shown here is derived from an EMBL/GenBank/DDBJ whole genome shotgun (WGS) entry which is preliminary data.</text>
</comment>
<dbReference type="InterPro" id="IPR036909">
    <property type="entry name" value="Cyt_c-like_dom_sf"/>
</dbReference>
<dbReference type="Proteomes" id="UP001380822">
    <property type="component" value="Unassembled WGS sequence"/>
</dbReference>
<sequence>MRGRHKQEQGAARQPFAAVLAAAGALWLGLAASAEAQSWSERNVDHTPPLEEIRTSLDEARKTGDPAALEALAEEGRRLFEARFIREEGAGRPMATQAIVPTKRKRAVENSFNRMPGPDAAACSGCHHQPVIGGAGDFTANVFVSEGFESADFDTSDPQFSNERGTNILQGSGLIELLAREMTAELKAQRAEAVRKARADKVPVTAQLETKGVSFGKVTAHPDGTIDVSAIDGIDPDLVLRPFSQKGVFASLRQFTVNALNVHHGMQAQERFGSMWTGTADFDMDDVTDEIRPEHVSALVAFQATLPAPGRKQDLPDDWKAAAARGEDLFAATGCTACHRPSLPLDSLAFEDPGPVEGAGTLRRQDVETPLVLDLSTLAWVKALPRDEKGRVLVPLYGDLKRHQISGQRNNRLGNELLGQRFVERDVFITAELWGVGNTAPYGHRNDITTLHEVIMAHGGAAEDTQKAYAALSEEDRQAVIAFLRSLEVGK</sequence>
<dbReference type="PANTHER" id="PTHR30600">
    <property type="entry name" value="CYTOCHROME C PEROXIDASE-RELATED"/>
    <property type="match status" value="1"/>
</dbReference>
<dbReference type="PROSITE" id="PS51007">
    <property type="entry name" value="CYTC"/>
    <property type="match status" value="1"/>
</dbReference>
<organism evidence="6 7">
    <name type="scientific">Pannonibacter anstelovis</name>
    <dbReference type="NCBI Taxonomy" id="3121537"/>
    <lineage>
        <taxon>Bacteria</taxon>
        <taxon>Pseudomonadati</taxon>
        <taxon>Pseudomonadota</taxon>
        <taxon>Alphaproteobacteria</taxon>
        <taxon>Hyphomicrobiales</taxon>
        <taxon>Stappiaceae</taxon>
        <taxon>Pannonibacter</taxon>
    </lineage>
</organism>
<keyword evidence="2 4" id="KW-0479">Metal-binding</keyword>
<evidence type="ECO:0000313" key="7">
    <source>
        <dbReference type="Proteomes" id="UP001380822"/>
    </source>
</evidence>
<dbReference type="EMBL" id="JBAKBE010000005">
    <property type="protein sequence ID" value="MEH0096719.1"/>
    <property type="molecule type" value="Genomic_DNA"/>
</dbReference>
<evidence type="ECO:0000259" key="5">
    <source>
        <dbReference type="PROSITE" id="PS51007"/>
    </source>
</evidence>
<proteinExistence type="predicted"/>
<protein>
    <submittedName>
        <fullName evidence="6">Di-heme oxidoredictase family protein</fullName>
    </submittedName>
</protein>
<dbReference type="Gene3D" id="1.10.760.10">
    <property type="entry name" value="Cytochrome c-like domain"/>
    <property type="match status" value="1"/>
</dbReference>
<keyword evidence="3 4" id="KW-0408">Iron</keyword>
<dbReference type="Pfam" id="PF06537">
    <property type="entry name" value="DHOR"/>
    <property type="match status" value="1"/>
</dbReference>
<evidence type="ECO:0000256" key="1">
    <source>
        <dbReference type="ARBA" id="ARBA00022617"/>
    </source>
</evidence>
<evidence type="ECO:0000313" key="6">
    <source>
        <dbReference type="EMBL" id="MEH0096719.1"/>
    </source>
</evidence>